<sequence length="1354" mass="157264">MYGEIVAVANSSSQHTIHPGDFLVFGRGKNADIILDDNAISRLHCKVFYHQAQFWIQDFGSRNSTLVNNQRVSRQPLKQGDVIRLGRHRFRFQIYEQDKKDYHEDEQESFSKLKRHDKLIGKIAVELGYIKRSQVKKCILLQETLSEDGDYVHLEDIFLQEDYLDSEQIQKINKYKIQVPSIEGYKLQELIGIGGMGKIYKGRFNDDSEPVAVKVLSSTEDENHMQLSHQFIREAKAIAKLNHKNIVAGLDFGFAGKNIYIVMEYIDGPNLQQHLKEQGGRLLPDETLNMVMQIASALEHAHSCGLVHRDIKTDNILLATPNSVKLCDFGLVRDVDEVANDEEKVFGTVAYMSPEQCLFKKNIDIRSDIYSLGVVFFRMLYGDLPFKGAKKEVRRHHVQTPIPFPKSQSSEKQDLEKIIAKMMAKSPKERYSNPTQLLRDLNAAAKNFSPLEDSDGTAEVDIEYSLVSLDDTETRMLKNPLETQELSPWDLINFMDKMSQAKNLSMRYWKYLAALGIFALVCFVFLFTRSTSQKIEYNYTQAQQQIQQLHFEKATTHISALKTIQPDYINKLQQYSLSQIARFAEKNPRRALTMYRMALEWQEDSATANDLRKLYQQLQQKIALDEQNRSFWMKWKTIEEHIQQREMQNLNEELSELYSLATTREHREAYQKLQEKFARRQIKQELQDYNFTSQYELNLELYRAKNSAFATENFYPLAFEKPQSKATVRTGSFFVYDKPFLYCISAKDGRGLWVKKLRCEVESFADIVFLHNGTQTTDFSKVNRILLCDYDAKTFYLLDAQNGEEIWNFQLSYPLSAKIACFENKIYLPCLNRNTYVVDIQTRKALGGYTTSSKCVVRPFAYKEALFLPCYDGKIFGFHRQQKTLRHYVISATKPMFFAAHVAGFIVNVVKENGHCNIYQYQVEGLQSSLAKKYSISHTPLKASVHQRHLYISTQQYLYQLDVQQKETTPLANKKFILTNDQDTSQIAKLIPSGEIFAHPQMASQSLFMQVKLSQGVWCGHFYQGKKMWEKRIGVPWHDYNLYRDNIWLTAKDGRLYCAKLGAKDVKYRYIPGNNVKEVRTSLARVVSKNDKLLTMNDYGKVSLYDFRKGKRYKIAKVNVNKKKKMPQAYVYRGVYAFICDSNKLRVVSLKNGKDRYRTYIAPRDFATAPLFFRGYIFVALKDKHLYCLKLIDKKGRPYIKNRWRFKSKRQINKLVQVKTTLYLTDTAGYVYAVNMKNGRRKWYQVTGGRIDGPPLYHNKHLYTCNHKGVVFKISLSGRIVWKKRLGETFELSPQTNGEYLYVVSQQGKMFKLDLQDGVVFRETNFKDVPQIFFRHASNLYVGGGKGLLYSLSE</sequence>
<organism evidence="9 10">
    <name type="scientific">Uabimicrobium amorphum</name>
    <dbReference type="NCBI Taxonomy" id="2596890"/>
    <lineage>
        <taxon>Bacteria</taxon>
        <taxon>Pseudomonadati</taxon>
        <taxon>Planctomycetota</taxon>
        <taxon>Candidatus Uabimicrobiia</taxon>
        <taxon>Candidatus Uabimicrobiales</taxon>
        <taxon>Candidatus Uabimicrobiaceae</taxon>
        <taxon>Candidatus Uabimicrobium</taxon>
    </lineage>
</organism>
<dbReference type="InterPro" id="IPR015943">
    <property type="entry name" value="WD40/YVTN_repeat-like_dom_sf"/>
</dbReference>
<dbReference type="PROSITE" id="PS50006">
    <property type="entry name" value="FHA_DOMAIN"/>
    <property type="match status" value="1"/>
</dbReference>
<dbReference type="InterPro" id="IPR011047">
    <property type="entry name" value="Quinoprotein_ADH-like_sf"/>
</dbReference>
<name>A0A5S9F5D2_UABAM</name>
<dbReference type="InterPro" id="IPR002372">
    <property type="entry name" value="PQQ_rpt_dom"/>
</dbReference>
<dbReference type="InterPro" id="IPR017441">
    <property type="entry name" value="Protein_kinase_ATP_BS"/>
</dbReference>
<evidence type="ECO:0000259" key="8">
    <source>
        <dbReference type="PROSITE" id="PS50011"/>
    </source>
</evidence>
<evidence type="ECO:0000256" key="3">
    <source>
        <dbReference type="ARBA" id="ARBA00022777"/>
    </source>
</evidence>
<keyword evidence="6" id="KW-0812">Transmembrane</keyword>
<dbReference type="SUPFAM" id="SSF56112">
    <property type="entry name" value="Protein kinase-like (PK-like)"/>
    <property type="match status" value="1"/>
</dbReference>
<dbReference type="Pfam" id="PF13360">
    <property type="entry name" value="PQQ_2"/>
    <property type="match status" value="1"/>
</dbReference>
<evidence type="ECO:0000256" key="1">
    <source>
        <dbReference type="ARBA" id="ARBA00022679"/>
    </source>
</evidence>
<keyword evidence="4 5" id="KW-0067">ATP-binding</keyword>
<dbReference type="GO" id="GO:0000407">
    <property type="term" value="C:phagophore assembly site"/>
    <property type="evidence" value="ECO:0007669"/>
    <property type="project" value="TreeGrafter"/>
</dbReference>
<evidence type="ECO:0000256" key="4">
    <source>
        <dbReference type="ARBA" id="ARBA00022840"/>
    </source>
</evidence>
<feature type="binding site" evidence="5">
    <location>
        <position position="214"/>
    </location>
    <ligand>
        <name>ATP</name>
        <dbReference type="ChEBI" id="CHEBI:30616"/>
    </ligand>
</feature>
<dbReference type="Pfam" id="PF00069">
    <property type="entry name" value="Pkinase"/>
    <property type="match status" value="1"/>
</dbReference>
<dbReference type="SMART" id="SM00240">
    <property type="entry name" value="FHA"/>
    <property type="match status" value="1"/>
</dbReference>
<feature type="domain" description="FHA" evidence="7">
    <location>
        <begin position="23"/>
        <end position="72"/>
    </location>
</feature>
<dbReference type="PROSITE" id="PS00108">
    <property type="entry name" value="PROTEIN_KINASE_ST"/>
    <property type="match status" value="1"/>
</dbReference>
<dbReference type="RefSeq" id="WP_151970781.1">
    <property type="nucleotide sequence ID" value="NZ_AP019860.1"/>
</dbReference>
<dbReference type="SUPFAM" id="SSF50998">
    <property type="entry name" value="Quinoprotein alcohol dehydrogenase-like"/>
    <property type="match status" value="2"/>
</dbReference>
<dbReference type="Gene3D" id="1.10.510.10">
    <property type="entry name" value="Transferase(Phosphotransferase) domain 1"/>
    <property type="match status" value="1"/>
</dbReference>
<feature type="transmembrane region" description="Helical" evidence="6">
    <location>
        <begin position="508"/>
        <end position="527"/>
    </location>
</feature>
<evidence type="ECO:0000256" key="5">
    <source>
        <dbReference type="PROSITE-ProRule" id="PRU10141"/>
    </source>
</evidence>
<keyword evidence="2 5" id="KW-0547">Nucleotide-binding</keyword>
<evidence type="ECO:0000259" key="7">
    <source>
        <dbReference type="PROSITE" id="PS50006"/>
    </source>
</evidence>
<dbReference type="InterPro" id="IPR000253">
    <property type="entry name" value="FHA_dom"/>
</dbReference>
<keyword evidence="10" id="KW-1185">Reference proteome</keyword>
<dbReference type="CDD" id="cd14014">
    <property type="entry name" value="STKc_PknB_like"/>
    <property type="match status" value="1"/>
</dbReference>
<dbReference type="GO" id="GO:0016020">
    <property type="term" value="C:membrane"/>
    <property type="evidence" value="ECO:0007669"/>
    <property type="project" value="TreeGrafter"/>
</dbReference>
<dbReference type="SMART" id="SM00564">
    <property type="entry name" value="PQQ"/>
    <property type="match status" value="4"/>
</dbReference>
<dbReference type="GO" id="GO:0005829">
    <property type="term" value="C:cytosol"/>
    <property type="evidence" value="ECO:0007669"/>
    <property type="project" value="TreeGrafter"/>
</dbReference>
<dbReference type="Gene3D" id="2.60.200.20">
    <property type="match status" value="1"/>
</dbReference>
<evidence type="ECO:0000256" key="6">
    <source>
        <dbReference type="SAM" id="Phobius"/>
    </source>
</evidence>
<evidence type="ECO:0000256" key="2">
    <source>
        <dbReference type="ARBA" id="ARBA00022741"/>
    </source>
</evidence>
<evidence type="ECO:0000313" key="10">
    <source>
        <dbReference type="Proteomes" id="UP000326354"/>
    </source>
</evidence>
<feature type="domain" description="Protein kinase" evidence="8">
    <location>
        <begin position="185"/>
        <end position="442"/>
    </location>
</feature>
<dbReference type="Gene3D" id="2.130.10.10">
    <property type="entry name" value="YVTN repeat-like/Quinoprotein amine dehydrogenase"/>
    <property type="match status" value="3"/>
</dbReference>
<dbReference type="InterPro" id="IPR045269">
    <property type="entry name" value="Atg1-like"/>
</dbReference>
<dbReference type="SMART" id="SM00220">
    <property type="entry name" value="S_TKc"/>
    <property type="match status" value="1"/>
</dbReference>
<dbReference type="InterPro" id="IPR011009">
    <property type="entry name" value="Kinase-like_dom_sf"/>
</dbReference>
<dbReference type="Proteomes" id="UP000326354">
    <property type="component" value="Chromosome"/>
</dbReference>
<dbReference type="InterPro" id="IPR018391">
    <property type="entry name" value="PQQ_b-propeller_rpt"/>
</dbReference>
<dbReference type="KEGG" id="uam:UABAM_05124"/>
<dbReference type="InterPro" id="IPR000719">
    <property type="entry name" value="Prot_kinase_dom"/>
</dbReference>
<gene>
    <name evidence="9" type="ORF">UABAM_05124</name>
</gene>
<keyword evidence="1" id="KW-0808">Transferase</keyword>
<dbReference type="GO" id="GO:0005776">
    <property type="term" value="C:autophagosome"/>
    <property type="evidence" value="ECO:0007669"/>
    <property type="project" value="TreeGrafter"/>
</dbReference>
<dbReference type="GO" id="GO:0004674">
    <property type="term" value="F:protein serine/threonine kinase activity"/>
    <property type="evidence" value="ECO:0007669"/>
    <property type="project" value="InterPro"/>
</dbReference>
<evidence type="ECO:0000313" key="9">
    <source>
        <dbReference type="EMBL" id="BBM86737.1"/>
    </source>
</evidence>
<dbReference type="Pfam" id="PF00498">
    <property type="entry name" value="FHA"/>
    <property type="match status" value="1"/>
</dbReference>
<dbReference type="OrthoDB" id="6111975at2"/>
<keyword evidence="6" id="KW-0472">Membrane</keyword>
<dbReference type="EMBL" id="AP019860">
    <property type="protein sequence ID" value="BBM86737.1"/>
    <property type="molecule type" value="Genomic_DNA"/>
</dbReference>
<keyword evidence="3 9" id="KW-0418">Kinase</keyword>
<dbReference type="InterPro" id="IPR008984">
    <property type="entry name" value="SMAD_FHA_dom_sf"/>
</dbReference>
<dbReference type="PANTHER" id="PTHR24348">
    <property type="entry name" value="SERINE/THREONINE-PROTEIN KINASE UNC-51-RELATED"/>
    <property type="match status" value="1"/>
</dbReference>
<dbReference type="InterPro" id="IPR008271">
    <property type="entry name" value="Ser/Thr_kinase_AS"/>
</dbReference>
<dbReference type="PANTHER" id="PTHR24348:SF22">
    <property type="entry name" value="NON-SPECIFIC SERINE_THREONINE PROTEIN KINASE"/>
    <property type="match status" value="1"/>
</dbReference>
<dbReference type="PROSITE" id="PS00107">
    <property type="entry name" value="PROTEIN_KINASE_ATP"/>
    <property type="match status" value="1"/>
</dbReference>
<accession>A0A5S9F5D2</accession>
<proteinExistence type="predicted"/>
<dbReference type="PROSITE" id="PS50011">
    <property type="entry name" value="PROTEIN_KINASE_DOM"/>
    <property type="match status" value="1"/>
</dbReference>
<dbReference type="SUPFAM" id="SSF49879">
    <property type="entry name" value="SMAD/FHA domain"/>
    <property type="match status" value="1"/>
</dbReference>
<dbReference type="CDD" id="cd00060">
    <property type="entry name" value="FHA"/>
    <property type="match status" value="1"/>
</dbReference>
<dbReference type="GO" id="GO:0005524">
    <property type="term" value="F:ATP binding"/>
    <property type="evidence" value="ECO:0007669"/>
    <property type="project" value="UniProtKB-UniRule"/>
</dbReference>
<keyword evidence="6" id="KW-1133">Transmembrane helix</keyword>
<protein>
    <submittedName>
        <fullName evidence="9">Protein kinase</fullName>
    </submittedName>
</protein>
<reference evidence="9 10" key="1">
    <citation type="submission" date="2019-08" db="EMBL/GenBank/DDBJ databases">
        <title>Complete genome sequence of Candidatus Uab amorphum.</title>
        <authorList>
            <person name="Shiratori T."/>
            <person name="Suzuki S."/>
            <person name="Kakizawa Y."/>
            <person name="Ishida K."/>
        </authorList>
    </citation>
    <scope>NUCLEOTIDE SEQUENCE [LARGE SCALE GENOMIC DNA]</scope>
    <source>
        <strain evidence="9 10">SRT547</strain>
    </source>
</reference>